<sequence length="69" mass="8166">MNTARRGQGLNYEFIDSHNSSPAPTNESLIDHIDDRRYNYCLEEIQNRLKCFLGQYEKVIRSSNKYSHK</sequence>
<gene>
    <name evidence="1" type="ORF">Lqua_0505</name>
    <name evidence="2" type="ORF">NCTC12376_02919</name>
</gene>
<dbReference type="STRING" id="45072.Lqua_0505"/>
<dbReference type="Proteomes" id="UP000254230">
    <property type="component" value="Unassembled WGS sequence"/>
</dbReference>
<dbReference type="Proteomes" id="UP000054639">
    <property type="component" value="Unassembled WGS sequence"/>
</dbReference>
<reference evidence="1 3" key="1">
    <citation type="submission" date="2015-11" db="EMBL/GenBank/DDBJ databases">
        <title>Genomic analysis of 38 Legionella species identifies large and diverse effector repertoires.</title>
        <authorList>
            <person name="Burstein D."/>
            <person name="Amaro F."/>
            <person name="Zusman T."/>
            <person name="Lifshitz Z."/>
            <person name="Cohen O."/>
            <person name="Gilbert J.A."/>
            <person name="Pupko T."/>
            <person name="Shuman H.A."/>
            <person name="Segal G."/>
        </authorList>
    </citation>
    <scope>NUCLEOTIDE SEQUENCE [LARGE SCALE GENOMIC DNA]</scope>
    <source>
        <strain evidence="1 3">ATCC 49507</strain>
    </source>
</reference>
<evidence type="ECO:0000313" key="3">
    <source>
        <dbReference type="Proteomes" id="UP000054639"/>
    </source>
</evidence>
<reference evidence="2 4" key="2">
    <citation type="submission" date="2018-06" db="EMBL/GenBank/DDBJ databases">
        <authorList>
            <consortium name="Pathogen Informatics"/>
            <person name="Doyle S."/>
        </authorList>
    </citation>
    <scope>NUCLEOTIDE SEQUENCE [LARGE SCALE GENOMIC DNA]</scope>
    <source>
        <strain evidence="2 4">NCTC12376</strain>
    </source>
</reference>
<organism evidence="2 4">
    <name type="scientific">Legionella quateirensis</name>
    <dbReference type="NCBI Taxonomy" id="45072"/>
    <lineage>
        <taxon>Bacteria</taxon>
        <taxon>Pseudomonadati</taxon>
        <taxon>Pseudomonadota</taxon>
        <taxon>Gammaproteobacteria</taxon>
        <taxon>Legionellales</taxon>
        <taxon>Legionellaceae</taxon>
        <taxon>Legionella</taxon>
    </lineage>
</organism>
<evidence type="ECO:0000313" key="1">
    <source>
        <dbReference type="EMBL" id="KTD52672.1"/>
    </source>
</evidence>
<dbReference type="EMBL" id="LNYR01000006">
    <property type="protein sequence ID" value="KTD52672.1"/>
    <property type="molecule type" value="Genomic_DNA"/>
</dbReference>
<name>A0A378KY42_9GAMM</name>
<keyword evidence="3" id="KW-1185">Reference proteome</keyword>
<evidence type="ECO:0000313" key="2">
    <source>
        <dbReference type="EMBL" id="STY19089.1"/>
    </source>
</evidence>
<accession>A0A378KY42</accession>
<dbReference type="AlphaFoldDB" id="A0A378KY42"/>
<dbReference type="EMBL" id="UGOW01000001">
    <property type="protein sequence ID" value="STY19089.1"/>
    <property type="molecule type" value="Genomic_DNA"/>
</dbReference>
<evidence type="ECO:0000313" key="4">
    <source>
        <dbReference type="Proteomes" id="UP000254230"/>
    </source>
</evidence>
<proteinExistence type="predicted"/>
<protein>
    <submittedName>
        <fullName evidence="2">Uncharacterized protein</fullName>
    </submittedName>
</protein>